<reference evidence="6" key="1">
    <citation type="submission" date="2015-08" db="EMBL/GenBank/DDBJ databases">
        <authorList>
            <person name="Varghese N."/>
        </authorList>
    </citation>
    <scope>NUCLEOTIDE SEQUENCE [LARGE SCALE GENOMIC DNA]</scope>
    <source>
        <strain evidence="6">JCM 18476</strain>
    </source>
</reference>
<evidence type="ECO:0000313" key="5">
    <source>
        <dbReference type="EMBL" id="CUB02860.1"/>
    </source>
</evidence>
<evidence type="ECO:0000256" key="2">
    <source>
        <dbReference type="ARBA" id="ARBA00022448"/>
    </source>
</evidence>
<dbReference type="InterPro" id="IPR039424">
    <property type="entry name" value="SBP_5"/>
</dbReference>
<dbReference type="GO" id="GO:0015833">
    <property type="term" value="P:peptide transport"/>
    <property type="evidence" value="ECO:0007669"/>
    <property type="project" value="TreeGrafter"/>
</dbReference>
<dbReference type="PANTHER" id="PTHR30290">
    <property type="entry name" value="PERIPLASMIC BINDING COMPONENT OF ABC TRANSPORTER"/>
    <property type="match status" value="1"/>
</dbReference>
<protein>
    <submittedName>
        <fullName evidence="5">ABC-type transport system, periplasmic component</fullName>
    </submittedName>
</protein>
<dbReference type="InterPro" id="IPR030678">
    <property type="entry name" value="Peptide/Ni-bd"/>
</dbReference>
<dbReference type="PANTHER" id="PTHR30290:SF9">
    <property type="entry name" value="OLIGOPEPTIDE-BINDING PROTEIN APPA"/>
    <property type="match status" value="1"/>
</dbReference>
<dbReference type="AlphaFoldDB" id="A0A0K6IIC3"/>
<dbReference type="CDD" id="cd08498">
    <property type="entry name" value="PBP2_NikA_DppA_OppA_like_2"/>
    <property type="match status" value="1"/>
</dbReference>
<comment type="similarity">
    <text evidence="1">Belongs to the bacterial solute-binding protein 5 family.</text>
</comment>
<dbReference type="GO" id="GO:1904680">
    <property type="term" value="F:peptide transmembrane transporter activity"/>
    <property type="evidence" value="ECO:0007669"/>
    <property type="project" value="TreeGrafter"/>
</dbReference>
<keyword evidence="6" id="KW-1185">Reference proteome</keyword>
<dbReference type="SUPFAM" id="SSF53850">
    <property type="entry name" value="Periplasmic binding protein-like II"/>
    <property type="match status" value="1"/>
</dbReference>
<evidence type="ECO:0000259" key="4">
    <source>
        <dbReference type="Pfam" id="PF00496"/>
    </source>
</evidence>
<dbReference type="Proteomes" id="UP000182769">
    <property type="component" value="Unassembled WGS sequence"/>
</dbReference>
<dbReference type="GO" id="GO:0030288">
    <property type="term" value="C:outer membrane-bounded periplasmic space"/>
    <property type="evidence" value="ECO:0007669"/>
    <property type="project" value="UniProtKB-ARBA"/>
</dbReference>
<dbReference type="Pfam" id="PF00496">
    <property type="entry name" value="SBP_bac_5"/>
    <property type="match status" value="1"/>
</dbReference>
<accession>A0A0K6IIC3</accession>
<dbReference type="RefSeq" id="WP_055461829.1">
    <property type="nucleotide sequence ID" value="NZ_CYHG01000002.1"/>
</dbReference>
<dbReference type="EMBL" id="CYHG01000002">
    <property type="protein sequence ID" value="CUB02860.1"/>
    <property type="molecule type" value="Genomic_DNA"/>
</dbReference>
<dbReference type="Gene3D" id="3.40.190.10">
    <property type="entry name" value="Periplasmic binding protein-like II"/>
    <property type="match status" value="1"/>
</dbReference>
<gene>
    <name evidence="5" type="ORF">Ga0061065_102197</name>
</gene>
<dbReference type="OrthoDB" id="9801912at2"/>
<keyword evidence="3" id="KW-0732">Signal</keyword>
<dbReference type="STRING" id="1137284.GCA_001418205_00702"/>
<evidence type="ECO:0000256" key="3">
    <source>
        <dbReference type="ARBA" id="ARBA00022729"/>
    </source>
</evidence>
<sequence>MLRRLLLLWWIGCLASVCYGADLRIAVDADPISLDPHEQLSEAGIQYSHAVFDPLVRWRQDGTFEPRLASSWERLDQRTLRLHLRDDVTFHSGNRMDADDVLFTMDRLKLSTDFKGLFNVVQNVDKIDDYTVDIHTTDLYPLLLNSLAYVFVIDKAFYQGRAEIIKFGQTFAAKNVSGSGPFQVKQRIAGQKLVLERNPHYWDKSSRGNLKQLELITIRSDSTRLAALLTGDVDVISPVAPIDIARVQSTPDINFLALTGTRIVMLQLNQARRVEFQDIRVRKAMNLAINQALIVEKILRGYGEAAGQLSADAFAGHLSTLLPESDLAKAKQLMAEAGYEQGFRISMMAPNNRYMSDERVAQAAAAMLEKINIRVDLKTFPKAQYFQLFDQRAADVMMLGWQSDTFDSNNIFEFILACRDQQSGLGAYNSGGFCDALIDQGITLANNEMKPEQRERILQGIEAHVAAQALVIPLYWQPIIWAAKAHVNLASVVNFLNFPYWGDLEVRE</sequence>
<keyword evidence="2" id="KW-0813">Transport</keyword>
<evidence type="ECO:0000256" key="1">
    <source>
        <dbReference type="ARBA" id="ARBA00005695"/>
    </source>
</evidence>
<dbReference type="Gene3D" id="3.90.76.10">
    <property type="entry name" value="Dipeptide-binding Protein, Domain 1"/>
    <property type="match status" value="1"/>
</dbReference>
<evidence type="ECO:0000313" key="6">
    <source>
        <dbReference type="Proteomes" id="UP000182769"/>
    </source>
</evidence>
<feature type="domain" description="Solute-binding protein family 5" evidence="4">
    <location>
        <begin position="64"/>
        <end position="421"/>
    </location>
</feature>
<dbReference type="InterPro" id="IPR000914">
    <property type="entry name" value="SBP_5_dom"/>
</dbReference>
<dbReference type="GO" id="GO:0043190">
    <property type="term" value="C:ATP-binding cassette (ABC) transporter complex"/>
    <property type="evidence" value="ECO:0007669"/>
    <property type="project" value="InterPro"/>
</dbReference>
<dbReference type="Gene3D" id="3.10.105.10">
    <property type="entry name" value="Dipeptide-binding Protein, Domain 3"/>
    <property type="match status" value="1"/>
</dbReference>
<organism evidence="5 6">
    <name type="scientific">Marinomonas fungiae</name>
    <dbReference type="NCBI Taxonomy" id="1137284"/>
    <lineage>
        <taxon>Bacteria</taxon>
        <taxon>Pseudomonadati</taxon>
        <taxon>Pseudomonadota</taxon>
        <taxon>Gammaproteobacteria</taxon>
        <taxon>Oceanospirillales</taxon>
        <taxon>Oceanospirillaceae</taxon>
        <taxon>Marinomonas</taxon>
    </lineage>
</organism>
<name>A0A0K6IIC3_9GAMM</name>
<proteinExistence type="inferred from homology"/>
<dbReference type="PIRSF" id="PIRSF002741">
    <property type="entry name" value="MppA"/>
    <property type="match status" value="1"/>
</dbReference>